<dbReference type="Gene3D" id="3.60.40.10">
    <property type="entry name" value="PPM-type phosphatase domain"/>
    <property type="match status" value="1"/>
</dbReference>
<evidence type="ECO:0000259" key="3">
    <source>
        <dbReference type="PROSITE" id="PS50110"/>
    </source>
</evidence>
<dbReference type="Pfam" id="PF00072">
    <property type="entry name" value="Response_reg"/>
    <property type="match status" value="1"/>
</dbReference>
<dbReference type="SUPFAM" id="SSF52172">
    <property type="entry name" value="CheY-like"/>
    <property type="match status" value="1"/>
</dbReference>
<dbReference type="SMART" id="SM00448">
    <property type="entry name" value="REC"/>
    <property type="match status" value="1"/>
</dbReference>
<dbReference type="SUPFAM" id="SSF81606">
    <property type="entry name" value="PP2C-like"/>
    <property type="match status" value="1"/>
</dbReference>
<dbReference type="InterPro" id="IPR036457">
    <property type="entry name" value="PPM-type-like_dom_sf"/>
</dbReference>
<dbReference type="AlphaFoldDB" id="A0A7J0BQH6"/>
<sequence length="384" mass="42932">MNTGSPATRLLIADDSDITRMMLAHILQEGRDLRQATNGEECLAAYRDFRPDIILLDLNMPERDGMSVIREIRSRHGDHDTFIIVLTGEGSPDALSISLNTGANDFLSKPFGNAELLARIGVAERQAALTRQLRSYTQRIREEIELVASLQQKLLPSHSPLFPGVRIETIYRPSGHASGDFYDYFALPERNTLRTVIADVSGHGARAAFIMSIVRTLFRLTQTRYFPLATTVRLINDHLLDIIGTEEDFVTLFCADIHFSTNTMQYINAGHCPGMLRTEEGATTRLASSTPLLGFFPITPQVQQVPFHAGSRLFLFTDGFFDWQMDNGALFSLPMFWEQAAGCMERPNNFVETLRYRLAMLAGHGGSFRDDVTALWIATGSQHA</sequence>
<keyword evidence="1" id="KW-0378">Hydrolase</keyword>
<dbReference type="Pfam" id="PF07228">
    <property type="entry name" value="SpoIIE"/>
    <property type="match status" value="1"/>
</dbReference>
<dbReference type="GO" id="GO:0000160">
    <property type="term" value="P:phosphorelay signal transduction system"/>
    <property type="evidence" value="ECO:0007669"/>
    <property type="project" value="InterPro"/>
</dbReference>
<dbReference type="PROSITE" id="PS50110">
    <property type="entry name" value="RESPONSE_REGULATORY"/>
    <property type="match status" value="1"/>
</dbReference>
<dbReference type="EMBL" id="BLVP01000001">
    <property type="protein sequence ID" value="GFM35385.1"/>
    <property type="molecule type" value="Genomic_DNA"/>
</dbReference>
<evidence type="ECO:0000256" key="1">
    <source>
        <dbReference type="ARBA" id="ARBA00022801"/>
    </source>
</evidence>
<keyword evidence="5" id="KW-1185">Reference proteome</keyword>
<feature type="domain" description="Response regulatory" evidence="3">
    <location>
        <begin position="9"/>
        <end position="124"/>
    </location>
</feature>
<name>A0A7J0BQH6_9BACT</name>
<proteinExistence type="predicted"/>
<dbReference type="SMART" id="SM00331">
    <property type="entry name" value="PP2C_SIG"/>
    <property type="match status" value="1"/>
</dbReference>
<dbReference type="InterPro" id="IPR052016">
    <property type="entry name" value="Bact_Sigma-Reg"/>
</dbReference>
<dbReference type="InterPro" id="IPR001789">
    <property type="entry name" value="Sig_transdc_resp-reg_receiver"/>
</dbReference>
<evidence type="ECO:0000313" key="5">
    <source>
        <dbReference type="Proteomes" id="UP000503820"/>
    </source>
</evidence>
<keyword evidence="2" id="KW-0597">Phosphoprotein</keyword>
<dbReference type="InterPro" id="IPR001932">
    <property type="entry name" value="PPM-type_phosphatase-like_dom"/>
</dbReference>
<gene>
    <name evidence="4" type="ORF">DSM19430T_00690</name>
</gene>
<dbReference type="InterPro" id="IPR011006">
    <property type="entry name" value="CheY-like_superfamily"/>
</dbReference>
<reference evidence="4 5" key="1">
    <citation type="submission" date="2020-05" db="EMBL/GenBank/DDBJ databases">
        <title>Draft genome sequence of Desulfovibrio psychrotolerans JS1T.</title>
        <authorList>
            <person name="Ueno A."/>
            <person name="Tamazawa S."/>
            <person name="Tamamura S."/>
            <person name="Murakami T."/>
            <person name="Kiyama T."/>
            <person name="Inomata H."/>
            <person name="Amano Y."/>
            <person name="Miyakawa K."/>
            <person name="Tamaki H."/>
            <person name="Naganuma T."/>
            <person name="Kaneko K."/>
        </authorList>
    </citation>
    <scope>NUCLEOTIDE SEQUENCE [LARGE SCALE GENOMIC DNA]</scope>
    <source>
        <strain evidence="4 5">JS1</strain>
    </source>
</reference>
<dbReference type="Gene3D" id="3.40.50.2300">
    <property type="match status" value="1"/>
</dbReference>
<organism evidence="4 5">
    <name type="scientific">Desulfovibrio psychrotolerans</name>
    <dbReference type="NCBI Taxonomy" id="415242"/>
    <lineage>
        <taxon>Bacteria</taxon>
        <taxon>Pseudomonadati</taxon>
        <taxon>Thermodesulfobacteriota</taxon>
        <taxon>Desulfovibrionia</taxon>
        <taxon>Desulfovibrionales</taxon>
        <taxon>Desulfovibrionaceae</taxon>
        <taxon>Desulfovibrio</taxon>
    </lineage>
</organism>
<dbReference type="Proteomes" id="UP000503820">
    <property type="component" value="Unassembled WGS sequence"/>
</dbReference>
<dbReference type="GO" id="GO:0016791">
    <property type="term" value="F:phosphatase activity"/>
    <property type="evidence" value="ECO:0007669"/>
    <property type="project" value="TreeGrafter"/>
</dbReference>
<dbReference type="PANTHER" id="PTHR43156">
    <property type="entry name" value="STAGE II SPORULATION PROTEIN E-RELATED"/>
    <property type="match status" value="1"/>
</dbReference>
<protein>
    <submittedName>
        <fullName evidence="4">Fused response regulator/phosphatase</fullName>
    </submittedName>
</protein>
<comment type="caution">
    <text evidence="4">The sequence shown here is derived from an EMBL/GenBank/DDBJ whole genome shotgun (WGS) entry which is preliminary data.</text>
</comment>
<evidence type="ECO:0000256" key="2">
    <source>
        <dbReference type="PROSITE-ProRule" id="PRU00169"/>
    </source>
</evidence>
<accession>A0A7J0BQH6</accession>
<dbReference type="RefSeq" id="WP_174408114.1">
    <property type="nucleotide sequence ID" value="NZ_BLVP01000001.1"/>
</dbReference>
<feature type="modified residue" description="4-aspartylphosphate" evidence="2">
    <location>
        <position position="57"/>
    </location>
</feature>
<evidence type="ECO:0000313" key="4">
    <source>
        <dbReference type="EMBL" id="GFM35385.1"/>
    </source>
</evidence>
<dbReference type="PANTHER" id="PTHR43156:SF2">
    <property type="entry name" value="STAGE II SPORULATION PROTEIN E"/>
    <property type="match status" value="1"/>
</dbReference>